<dbReference type="PROSITE" id="PS50928">
    <property type="entry name" value="ABC_TM1"/>
    <property type="match status" value="1"/>
</dbReference>
<feature type="transmembrane region" description="Helical" evidence="8">
    <location>
        <begin position="21"/>
        <end position="41"/>
    </location>
</feature>
<organism evidence="10 11">
    <name type="scientific">Schaedlerella arabinosiphila</name>
    <dbReference type="NCBI Taxonomy" id="2044587"/>
    <lineage>
        <taxon>Bacteria</taxon>
        <taxon>Bacillati</taxon>
        <taxon>Bacillota</taxon>
        <taxon>Clostridia</taxon>
        <taxon>Lachnospirales</taxon>
        <taxon>Lachnospiraceae</taxon>
        <taxon>Schaedlerella</taxon>
    </lineage>
</organism>
<comment type="caution">
    <text evidence="10">The sequence shown here is derived from an EMBL/GenBank/DDBJ whole genome shotgun (WGS) entry which is preliminary data.</text>
</comment>
<dbReference type="AlphaFoldDB" id="A0A3R8JTJ5"/>
<evidence type="ECO:0000256" key="8">
    <source>
        <dbReference type="SAM" id="Phobius"/>
    </source>
</evidence>
<dbReference type="GO" id="GO:0055085">
    <property type="term" value="P:transmembrane transport"/>
    <property type="evidence" value="ECO:0007669"/>
    <property type="project" value="InterPro"/>
</dbReference>
<dbReference type="GO" id="GO:0005886">
    <property type="term" value="C:plasma membrane"/>
    <property type="evidence" value="ECO:0007669"/>
    <property type="project" value="UniProtKB-SubCell"/>
</dbReference>
<evidence type="ECO:0000313" key="10">
    <source>
        <dbReference type="EMBL" id="RRK34577.1"/>
    </source>
</evidence>
<feature type="transmembrane region" description="Helical" evidence="8">
    <location>
        <begin position="203"/>
        <end position="223"/>
    </location>
</feature>
<feature type="domain" description="ABC transmembrane type-1" evidence="9">
    <location>
        <begin position="74"/>
        <end position="280"/>
    </location>
</feature>
<evidence type="ECO:0000256" key="4">
    <source>
        <dbReference type="ARBA" id="ARBA00022475"/>
    </source>
</evidence>
<feature type="transmembrane region" description="Helical" evidence="8">
    <location>
        <begin position="230"/>
        <end position="247"/>
    </location>
</feature>
<evidence type="ECO:0000256" key="2">
    <source>
        <dbReference type="ARBA" id="ARBA00007069"/>
    </source>
</evidence>
<feature type="transmembrane region" description="Helical" evidence="8">
    <location>
        <begin position="111"/>
        <end position="132"/>
    </location>
</feature>
<evidence type="ECO:0000256" key="1">
    <source>
        <dbReference type="ARBA" id="ARBA00004651"/>
    </source>
</evidence>
<comment type="subcellular location">
    <subcellularLocation>
        <location evidence="1">Cell membrane</location>
        <topology evidence="1">Multi-pass membrane protein</topology>
    </subcellularLocation>
</comment>
<gene>
    <name evidence="10" type="ORF">EBB54_26970</name>
</gene>
<dbReference type="SUPFAM" id="SSF161098">
    <property type="entry name" value="MetI-like"/>
    <property type="match status" value="1"/>
</dbReference>
<evidence type="ECO:0000256" key="7">
    <source>
        <dbReference type="ARBA" id="ARBA00023136"/>
    </source>
</evidence>
<keyword evidence="3" id="KW-0813">Transport</keyword>
<dbReference type="InterPro" id="IPR000515">
    <property type="entry name" value="MetI-like"/>
</dbReference>
<dbReference type="InterPro" id="IPR035906">
    <property type="entry name" value="MetI-like_sf"/>
</dbReference>
<feature type="transmembrane region" description="Helical" evidence="8">
    <location>
        <begin position="138"/>
        <end position="157"/>
    </location>
</feature>
<comment type="similarity">
    <text evidence="2">Belongs to the binding-protein-dependent transport system permease family. CysTW subfamily.</text>
</comment>
<sequence>MGRAPLTNREIYMKTKYKIKNLWTMVPLLVLAALFIFLPILSMIKQSFTMPEAGTFTLNNYKTIFTDSVYRVATENSLYLSFLSTIIGLILSFLIAYSVNELGQKGQGRILSLLNMVSNFAGLPLYFSFVVILGNTGIFVLALKAIGIELATVFKLYSMQGLMLMFIYFQIPLGSLMLVPAFQAIQPAWKEAAELMEASSFQFWTRIGIPVMLPSLLDTFALLFANAITAYATVLLLVTTSIPLLPVKITTMFTGEMTPQREMGSTLAIWMIVIMLAVICGCNLLKKLLYKGGSGS</sequence>
<keyword evidence="4" id="KW-1003">Cell membrane</keyword>
<dbReference type="PANTHER" id="PTHR42929">
    <property type="entry name" value="INNER MEMBRANE ABC TRANSPORTER PERMEASE PROTEIN YDCU-RELATED-RELATED"/>
    <property type="match status" value="1"/>
</dbReference>
<keyword evidence="6 8" id="KW-1133">Transmembrane helix</keyword>
<evidence type="ECO:0000256" key="3">
    <source>
        <dbReference type="ARBA" id="ARBA00022448"/>
    </source>
</evidence>
<keyword evidence="11" id="KW-1185">Reference proteome</keyword>
<proteinExistence type="inferred from homology"/>
<accession>A0A3R8JTJ5</accession>
<evidence type="ECO:0000256" key="6">
    <source>
        <dbReference type="ARBA" id="ARBA00022989"/>
    </source>
</evidence>
<evidence type="ECO:0000313" key="11">
    <source>
        <dbReference type="Proteomes" id="UP000274920"/>
    </source>
</evidence>
<dbReference type="EMBL" id="RHJS01000002">
    <property type="protein sequence ID" value="RRK34577.1"/>
    <property type="molecule type" value="Genomic_DNA"/>
</dbReference>
<dbReference type="PANTHER" id="PTHR42929:SF1">
    <property type="entry name" value="INNER MEMBRANE ABC TRANSPORTER PERMEASE PROTEIN YDCU-RELATED"/>
    <property type="match status" value="1"/>
</dbReference>
<reference evidence="10" key="1">
    <citation type="submission" date="2018-10" db="EMBL/GenBank/DDBJ databases">
        <title>Schaedlerella arabinophila gen. nov. sp. nov., isolated from the mouse intestinal tract and comparative analysis with the genome of the closely related altered Schaedler flora strain ASF502.</title>
        <authorList>
            <person name="Miyake S."/>
            <person name="Soh M."/>
            <person name="Seedorf H."/>
        </authorList>
    </citation>
    <scope>NUCLEOTIDE SEQUENCE [LARGE SCALE GENOMIC DNA]</scope>
    <source>
        <strain evidence="10">DSM 106076</strain>
    </source>
</reference>
<keyword evidence="5 8" id="KW-0812">Transmembrane</keyword>
<feature type="transmembrane region" description="Helical" evidence="8">
    <location>
        <begin position="164"/>
        <end position="183"/>
    </location>
</feature>
<feature type="transmembrane region" description="Helical" evidence="8">
    <location>
        <begin position="78"/>
        <end position="99"/>
    </location>
</feature>
<dbReference type="Gene3D" id="1.10.3720.10">
    <property type="entry name" value="MetI-like"/>
    <property type="match status" value="1"/>
</dbReference>
<protein>
    <submittedName>
        <fullName evidence="10">ABC transporter permease subunit</fullName>
    </submittedName>
</protein>
<evidence type="ECO:0000256" key="5">
    <source>
        <dbReference type="ARBA" id="ARBA00022692"/>
    </source>
</evidence>
<name>A0A3R8JTJ5_9FIRM</name>
<dbReference type="Proteomes" id="UP000274920">
    <property type="component" value="Unassembled WGS sequence"/>
</dbReference>
<feature type="transmembrane region" description="Helical" evidence="8">
    <location>
        <begin position="267"/>
        <end position="285"/>
    </location>
</feature>
<evidence type="ECO:0000259" key="9">
    <source>
        <dbReference type="PROSITE" id="PS50928"/>
    </source>
</evidence>
<keyword evidence="7 8" id="KW-0472">Membrane</keyword>